<evidence type="ECO:0000259" key="6">
    <source>
        <dbReference type="Pfam" id="PF04355"/>
    </source>
</evidence>
<comment type="subcellular location">
    <subcellularLocation>
        <location evidence="4">Cell outer membrane</location>
    </subcellularLocation>
</comment>
<proteinExistence type="inferred from homology"/>
<evidence type="ECO:0000256" key="1">
    <source>
        <dbReference type="ARBA" id="ARBA00022729"/>
    </source>
</evidence>
<dbReference type="Pfam" id="PF04355">
    <property type="entry name" value="BamE"/>
    <property type="match status" value="1"/>
</dbReference>
<keyword evidence="3 4" id="KW-0998">Cell outer membrane</keyword>
<comment type="subunit">
    <text evidence="4">Part of the Bam complex.</text>
</comment>
<dbReference type="InterPro" id="IPR007450">
    <property type="entry name" value="BamE_dom"/>
</dbReference>
<dbReference type="PANTHER" id="PTHR37482:SF1">
    <property type="entry name" value="OUTER MEMBRANE PROTEIN ASSEMBLY FACTOR BAME"/>
    <property type="match status" value="1"/>
</dbReference>
<evidence type="ECO:0000256" key="3">
    <source>
        <dbReference type="ARBA" id="ARBA00023237"/>
    </source>
</evidence>
<accession>A0ABX7H1V8</accession>
<name>A0ABX7H1V8_9GAMM</name>
<dbReference type="PANTHER" id="PTHR37482">
    <property type="entry name" value="OUTER MEMBRANE PROTEIN ASSEMBLY FACTOR BAME"/>
    <property type="match status" value="1"/>
</dbReference>
<reference evidence="7 8" key="1">
    <citation type="submission" date="2020-10" db="EMBL/GenBank/DDBJ databases">
        <title>Phylogeny of dyella-like bacteria.</title>
        <authorList>
            <person name="Fu J."/>
        </authorList>
    </citation>
    <scope>NUCLEOTIDE SEQUENCE [LARGE SCALE GENOMIC DNA]</scope>
    <source>
        <strain evidence="7 8">DHOB09</strain>
    </source>
</reference>
<feature type="region of interest" description="Disordered" evidence="5">
    <location>
        <begin position="124"/>
        <end position="169"/>
    </location>
</feature>
<evidence type="ECO:0000256" key="2">
    <source>
        <dbReference type="ARBA" id="ARBA00023136"/>
    </source>
</evidence>
<dbReference type="HAMAP" id="MF_00925">
    <property type="entry name" value="OM_assembly_BamE"/>
    <property type="match status" value="1"/>
</dbReference>
<feature type="compositionally biased region" description="Low complexity" evidence="5">
    <location>
        <begin position="129"/>
        <end position="138"/>
    </location>
</feature>
<evidence type="ECO:0000256" key="5">
    <source>
        <dbReference type="SAM" id="MobiDB-lite"/>
    </source>
</evidence>
<organism evidence="7 8">
    <name type="scientific">Dyella caseinilytica</name>
    <dbReference type="NCBI Taxonomy" id="1849581"/>
    <lineage>
        <taxon>Bacteria</taxon>
        <taxon>Pseudomonadati</taxon>
        <taxon>Pseudomonadota</taxon>
        <taxon>Gammaproteobacteria</taxon>
        <taxon>Lysobacterales</taxon>
        <taxon>Rhodanobacteraceae</taxon>
        <taxon>Dyella</taxon>
    </lineage>
</organism>
<dbReference type="RefSeq" id="WP_188798967.1">
    <property type="nucleotide sequence ID" value="NZ_BMIZ01000001.1"/>
</dbReference>
<keyword evidence="8" id="KW-1185">Reference proteome</keyword>
<feature type="domain" description="Outer membrane protein assembly factor BamE" evidence="6">
    <location>
        <begin position="38"/>
        <end position="104"/>
    </location>
</feature>
<keyword evidence="2 4" id="KW-0472">Membrane</keyword>
<evidence type="ECO:0000256" key="4">
    <source>
        <dbReference type="HAMAP-Rule" id="MF_00925"/>
    </source>
</evidence>
<protein>
    <recommendedName>
        <fullName evidence="4">Outer membrane protein assembly factor BamE</fullName>
    </recommendedName>
</protein>
<feature type="compositionally biased region" description="Gly residues" evidence="5">
    <location>
        <begin position="139"/>
        <end position="169"/>
    </location>
</feature>
<dbReference type="Proteomes" id="UP000663181">
    <property type="component" value="Chromosome"/>
</dbReference>
<dbReference type="InterPro" id="IPR026592">
    <property type="entry name" value="BamE"/>
</dbReference>
<comment type="similarity">
    <text evidence="4">Belongs to the BamE family.</text>
</comment>
<dbReference type="InterPro" id="IPR037873">
    <property type="entry name" value="BamE-like"/>
</dbReference>
<dbReference type="EMBL" id="CP064030">
    <property type="protein sequence ID" value="QRN55400.1"/>
    <property type="molecule type" value="Genomic_DNA"/>
</dbReference>
<comment type="function">
    <text evidence="4">Part of the outer membrane protein assembly complex, which is involved in assembly and insertion of beta-barrel proteins into the outer membrane.</text>
</comment>
<keyword evidence="1 4" id="KW-0732">Signal</keyword>
<evidence type="ECO:0000313" key="8">
    <source>
        <dbReference type="Proteomes" id="UP000663181"/>
    </source>
</evidence>
<evidence type="ECO:0000313" key="7">
    <source>
        <dbReference type="EMBL" id="QRN55400.1"/>
    </source>
</evidence>
<dbReference type="Gene3D" id="3.30.1450.10">
    <property type="match status" value="1"/>
</dbReference>
<sequence>MQKLIRTLGFATLALPLAGCHLVYTPDVAQGNLFDKTIDKNLADQLKPGLTKRQVLVLLGTPSVASPFDQNRWDYVSTYSHRGEKMKLQSMSLFFNNDVLVRTEGTLYFQDAQKLVQQSNKYKTNYNVNDTSGDKSSGGSSGGDNGGGDNGGDSGGDNGGDSGGNNGGN</sequence>
<gene>
    <name evidence="4" type="primary">bamE</name>
    <name evidence="7" type="ORF">ISN74_08800</name>
</gene>